<feature type="domain" description="BED-type" evidence="6">
    <location>
        <begin position="10"/>
        <end position="68"/>
    </location>
</feature>
<keyword evidence="8" id="KW-1185">Reference proteome</keyword>
<evidence type="ECO:0000256" key="4">
    <source>
        <dbReference type="PROSITE-ProRule" id="PRU00027"/>
    </source>
</evidence>
<keyword evidence="2 4" id="KW-0863">Zinc-finger</keyword>
<dbReference type="InterPro" id="IPR003656">
    <property type="entry name" value="Znf_BED"/>
</dbReference>
<evidence type="ECO:0000256" key="1">
    <source>
        <dbReference type="ARBA" id="ARBA00022723"/>
    </source>
</evidence>
<evidence type="ECO:0000256" key="2">
    <source>
        <dbReference type="ARBA" id="ARBA00022771"/>
    </source>
</evidence>
<feature type="compositionally biased region" description="Basic and acidic residues" evidence="5">
    <location>
        <begin position="76"/>
        <end position="85"/>
    </location>
</feature>
<dbReference type="AlphaFoldDB" id="A0A9W4WM60"/>
<dbReference type="GO" id="GO:0003677">
    <property type="term" value="F:DNA binding"/>
    <property type="evidence" value="ECO:0007669"/>
    <property type="project" value="InterPro"/>
</dbReference>
<dbReference type="EMBL" id="CAMKVN010000860">
    <property type="protein sequence ID" value="CAI2171789.1"/>
    <property type="molecule type" value="Genomic_DNA"/>
</dbReference>
<reference evidence="7" key="1">
    <citation type="submission" date="2022-08" db="EMBL/GenBank/DDBJ databases">
        <authorList>
            <person name="Kallberg Y."/>
            <person name="Tangrot J."/>
            <person name="Rosling A."/>
        </authorList>
    </citation>
    <scope>NUCLEOTIDE SEQUENCE</scope>
    <source>
        <strain evidence="7">Wild A</strain>
    </source>
</reference>
<evidence type="ECO:0000313" key="8">
    <source>
        <dbReference type="Proteomes" id="UP001153678"/>
    </source>
</evidence>
<feature type="region of interest" description="Disordered" evidence="5">
    <location>
        <begin position="76"/>
        <end position="105"/>
    </location>
</feature>
<evidence type="ECO:0000256" key="3">
    <source>
        <dbReference type="ARBA" id="ARBA00022833"/>
    </source>
</evidence>
<name>A0A9W4WM60_9GLOM</name>
<feature type="non-terminal residue" evidence="7">
    <location>
        <position position="1"/>
    </location>
</feature>
<keyword evidence="3" id="KW-0862">Zinc</keyword>
<evidence type="ECO:0000256" key="5">
    <source>
        <dbReference type="SAM" id="MobiDB-lite"/>
    </source>
</evidence>
<proteinExistence type="predicted"/>
<protein>
    <submittedName>
        <fullName evidence="7">3156_t:CDS:1</fullName>
    </submittedName>
</protein>
<sequence>MNNKRVRLGRPSSKNWDHFEEGLKRNSAHKTAICNYCAKHILGVSEQMINHLCECKNAEQHEKIIKKNSQVIIQERTESEHDKSDLQTSIQINNENEYNFPEDME</sequence>
<dbReference type="Proteomes" id="UP001153678">
    <property type="component" value="Unassembled WGS sequence"/>
</dbReference>
<organism evidence="7 8">
    <name type="scientific">Funneliformis geosporum</name>
    <dbReference type="NCBI Taxonomy" id="1117311"/>
    <lineage>
        <taxon>Eukaryota</taxon>
        <taxon>Fungi</taxon>
        <taxon>Fungi incertae sedis</taxon>
        <taxon>Mucoromycota</taxon>
        <taxon>Glomeromycotina</taxon>
        <taxon>Glomeromycetes</taxon>
        <taxon>Glomerales</taxon>
        <taxon>Glomeraceae</taxon>
        <taxon>Funneliformis</taxon>
    </lineage>
</organism>
<feature type="compositionally biased region" description="Polar residues" evidence="5">
    <location>
        <begin position="86"/>
        <end position="97"/>
    </location>
</feature>
<keyword evidence="1" id="KW-0479">Metal-binding</keyword>
<evidence type="ECO:0000259" key="6">
    <source>
        <dbReference type="PROSITE" id="PS50808"/>
    </source>
</evidence>
<gene>
    <name evidence="7" type="ORF">FWILDA_LOCUS5254</name>
</gene>
<dbReference type="GO" id="GO:0008270">
    <property type="term" value="F:zinc ion binding"/>
    <property type="evidence" value="ECO:0007669"/>
    <property type="project" value="UniProtKB-KW"/>
</dbReference>
<evidence type="ECO:0000313" key="7">
    <source>
        <dbReference type="EMBL" id="CAI2171789.1"/>
    </source>
</evidence>
<dbReference type="PROSITE" id="PS50808">
    <property type="entry name" value="ZF_BED"/>
    <property type="match status" value="1"/>
</dbReference>
<accession>A0A9W4WM60</accession>
<comment type="caution">
    <text evidence="7">The sequence shown here is derived from an EMBL/GenBank/DDBJ whole genome shotgun (WGS) entry which is preliminary data.</text>
</comment>